<sequence length="479" mass="52813">MDAKLPPVIGPILFARGSGEEACRLAALAVVPSWNRPPPLVAEGGEVAPARLAELFGWTAWGYDFALPARPDASYEFAGRCFPVRTDLSGDVALAFVSCNGQETGDEARQAESRNLMWRRLQGEHERRPFALLLHGGDQLYADEALDSHPEVARWAKLPPRRRPGIRWTPEMEEAVRRWFAARYLTLLAEPAMAALLSQVPSLMMWDDHDIMDGWGSHPSGVQESPVGEGIFRIAREMFALFQQGVAPDAVPPLAPDPAGVSLTLGAAFPGFRVVAPDLRSERTQTRVMGPNGWQSFERLLRTVREGERVLVVSSVPALGPRLSLLERILDRLLGTQRHEDDLRDQWQSFAHRLEWQRFLSCLAKLATARGAAVTALSGEIHLAARGTMPLGPGGVLHQLVASGISHPAPSRFYARALGGLARLGHRPLKDMPIRMHPLPGRRGLYAAERNYLVLTREAGRWTAEWELEAGGRTPPLTI</sequence>
<feature type="domain" description="PhoD-like phosphatase" evidence="1">
    <location>
        <begin position="111"/>
        <end position="332"/>
    </location>
</feature>
<dbReference type="PANTHER" id="PTHR46689:SF1">
    <property type="entry name" value="PHOD-LIKE PHOSPHATASE DOMAIN-CONTAINING PROTEIN"/>
    <property type="match status" value="1"/>
</dbReference>
<evidence type="ECO:0000259" key="1">
    <source>
        <dbReference type="Pfam" id="PF19050"/>
    </source>
</evidence>
<keyword evidence="3" id="KW-1185">Reference proteome</keyword>
<dbReference type="PANTHER" id="PTHR46689">
    <property type="entry name" value="MEMBRANE PROTEIN, PUTATIVE-RELATED"/>
    <property type="match status" value="1"/>
</dbReference>
<dbReference type="EMBL" id="VZDO01000003">
    <property type="protein sequence ID" value="KAB0681509.1"/>
    <property type="molecule type" value="Genomic_DNA"/>
</dbReference>
<reference evidence="2 3" key="1">
    <citation type="submission" date="2019-09" db="EMBL/GenBank/DDBJ databases">
        <title>YIM 132180 draft genome.</title>
        <authorList>
            <person name="Zhang K."/>
        </authorList>
    </citation>
    <scope>NUCLEOTIDE SEQUENCE [LARGE SCALE GENOMIC DNA]</scope>
    <source>
        <strain evidence="2 3">YIM 132180</strain>
    </source>
</reference>
<evidence type="ECO:0000313" key="2">
    <source>
        <dbReference type="EMBL" id="KAB0681509.1"/>
    </source>
</evidence>
<dbReference type="InterPro" id="IPR038607">
    <property type="entry name" value="PhoD-like_sf"/>
</dbReference>
<dbReference type="GO" id="GO:0016020">
    <property type="term" value="C:membrane"/>
    <property type="evidence" value="ECO:0007669"/>
    <property type="project" value="TreeGrafter"/>
</dbReference>
<comment type="caution">
    <text evidence="2">The sequence shown here is derived from an EMBL/GenBank/DDBJ whole genome shotgun (WGS) entry which is preliminary data.</text>
</comment>
<dbReference type="InterPro" id="IPR018946">
    <property type="entry name" value="PhoD-like_MPP"/>
</dbReference>
<dbReference type="AlphaFoldDB" id="A0A7V7PRS5"/>
<organism evidence="2 3">
    <name type="scientific">Plantimonas leprariae</name>
    <dbReference type="NCBI Taxonomy" id="2615207"/>
    <lineage>
        <taxon>Bacteria</taxon>
        <taxon>Pseudomonadati</taxon>
        <taxon>Pseudomonadota</taxon>
        <taxon>Alphaproteobacteria</taxon>
        <taxon>Hyphomicrobiales</taxon>
        <taxon>Aurantimonadaceae</taxon>
        <taxon>Plantimonas</taxon>
    </lineage>
</organism>
<dbReference type="SUPFAM" id="SSF56300">
    <property type="entry name" value="Metallo-dependent phosphatases"/>
    <property type="match status" value="1"/>
</dbReference>
<dbReference type="Proteomes" id="UP000432089">
    <property type="component" value="Unassembled WGS sequence"/>
</dbReference>
<gene>
    <name evidence="2" type="ORF">F6X38_05040</name>
</gene>
<dbReference type="Gene3D" id="3.60.21.70">
    <property type="entry name" value="PhoD-like phosphatase"/>
    <property type="match status" value="1"/>
</dbReference>
<dbReference type="Pfam" id="PF19050">
    <property type="entry name" value="PhoD_2"/>
    <property type="match status" value="1"/>
</dbReference>
<protein>
    <submittedName>
        <fullName evidence="2">Alkaline phosphatase family protein</fullName>
    </submittedName>
</protein>
<dbReference type="InterPro" id="IPR043904">
    <property type="entry name" value="PhoD_2-like"/>
</dbReference>
<evidence type="ECO:0000313" key="3">
    <source>
        <dbReference type="Proteomes" id="UP000432089"/>
    </source>
</evidence>
<dbReference type="InterPro" id="IPR029052">
    <property type="entry name" value="Metallo-depent_PP-like"/>
</dbReference>
<dbReference type="CDD" id="cd07389">
    <property type="entry name" value="MPP_PhoD"/>
    <property type="match status" value="1"/>
</dbReference>
<name>A0A7V7PRS5_9HYPH</name>
<proteinExistence type="predicted"/>
<accession>A0A7V7PRS5</accession>